<feature type="region of interest" description="Disordered" evidence="1">
    <location>
        <begin position="42"/>
        <end position="77"/>
    </location>
</feature>
<evidence type="ECO:0000256" key="1">
    <source>
        <dbReference type="SAM" id="MobiDB-lite"/>
    </source>
</evidence>
<accession>A0A9D4ZP19</accession>
<feature type="compositionally biased region" description="Polar residues" evidence="1">
    <location>
        <begin position="42"/>
        <end position="57"/>
    </location>
</feature>
<name>A0A9D4ZP19_ADICA</name>
<evidence type="ECO:0000313" key="2">
    <source>
        <dbReference type="EMBL" id="KAI5079870.1"/>
    </source>
</evidence>
<sequence>MATCIEEEKLGYSCERDRLTGGERLLAKEVLCVRPLAAGREQSSTSTKLLTGRFNGSTRRRSPTLDTGPRMGEHRNGRDFLHDYCAVGRHRSQ</sequence>
<dbReference type="EMBL" id="JABFUD020000005">
    <property type="protein sequence ID" value="KAI5079870.1"/>
    <property type="molecule type" value="Genomic_DNA"/>
</dbReference>
<organism evidence="2 3">
    <name type="scientific">Adiantum capillus-veneris</name>
    <name type="common">Maidenhair fern</name>
    <dbReference type="NCBI Taxonomy" id="13818"/>
    <lineage>
        <taxon>Eukaryota</taxon>
        <taxon>Viridiplantae</taxon>
        <taxon>Streptophyta</taxon>
        <taxon>Embryophyta</taxon>
        <taxon>Tracheophyta</taxon>
        <taxon>Polypodiopsida</taxon>
        <taxon>Polypodiidae</taxon>
        <taxon>Polypodiales</taxon>
        <taxon>Pteridineae</taxon>
        <taxon>Pteridaceae</taxon>
        <taxon>Vittarioideae</taxon>
        <taxon>Adiantum</taxon>
    </lineage>
</organism>
<gene>
    <name evidence="2" type="ORF">GOP47_0005349</name>
</gene>
<dbReference type="AlphaFoldDB" id="A0A9D4ZP19"/>
<protein>
    <submittedName>
        <fullName evidence="2">Uncharacterized protein</fullName>
    </submittedName>
</protein>
<comment type="caution">
    <text evidence="2">The sequence shown here is derived from an EMBL/GenBank/DDBJ whole genome shotgun (WGS) entry which is preliminary data.</text>
</comment>
<reference evidence="2 3" key="1">
    <citation type="submission" date="2021-01" db="EMBL/GenBank/DDBJ databases">
        <title>Adiantum capillus-veneris genome.</title>
        <authorList>
            <person name="Fang Y."/>
            <person name="Liao Q."/>
        </authorList>
    </citation>
    <scope>NUCLEOTIDE SEQUENCE [LARGE SCALE GENOMIC DNA]</scope>
    <source>
        <strain evidence="2">H3</strain>
        <tissue evidence="2">Leaf</tissue>
    </source>
</reference>
<evidence type="ECO:0000313" key="3">
    <source>
        <dbReference type="Proteomes" id="UP000886520"/>
    </source>
</evidence>
<keyword evidence="3" id="KW-1185">Reference proteome</keyword>
<dbReference type="Proteomes" id="UP000886520">
    <property type="component" value="Chromosome 5"/>
</dbReference>
<proteinExistence type="predicted"/>